<dbReference type="GO" id="GO:0046921">
    <property type="term" value="F:alpha-(1-&gt;6)-fucosyltransferase activity"/>
    <property type="evidence" value="ECO:0007669"/>
    <property type="project" value="TreeGrafter"/>
</dbReference>
<dbReference type="Pfam" id="PF19745">
    <property type="entry name" value="FUT8_N_cat"/>
    <property type="match status" value="1"/>
</dbReference>
<dbReference type="Proteomes" id="UP000887563">
    <property type="component" value="Unplaced"/>
</dbReference>
<dbReference type="InterPro" id="IPR027350">
    <property type="entry name" value="GT23_dom"/>
</dbReference>
<evidence type="ECO:0000256" key="1">
    <source>
        <dbReference type="ARBA" id="ARBA00022676"/>
    </source>
</evidence>
<dbReference type="PANTHER" id="PTHR13132">
    <property type="entry name" value="ALPHA- 1,6 -FUCOSYLTRANSFERASE"/>
    <property type="match status" value="1"/>
</dbReference>
<feature type="domain" description="GT23" evidence="4">
    <location>
        <begin position="91"/>
        <end position="385"/>
    </location>
</feature>
<name>A0A914LLM9_MELIC</name>
<dbReference type="Gene3D" id="3.40.50.11350">
    <property type="match status" value="1"/>
</dbReference>
<dbReference type="WBParaSite" id="Minc3s00636g15431">
    <property type="protein sequence ID" value="Minc3s00636g15431"/>
    <property type="gene ID" value="Minc3s00636g15431"/>
</dbReference>
<feature type="region of interest" description="Important for donor substrate binding" evidence="3">
    <location>
        <begin position="252"/>
        <end position="253"/>
    </location>
</feature>
<dbReference type="AlphaFoldDB" id="A0A914LLM9"/>
<evidence type="ECO:0000313" key="5">
    <source>
        <dbReference type="Proteomes" id="UP000887563"/>
    </source>
</evidence>
<evidence type="ECO:0000256" key="2">
    <source>
        <dbReference type="ARBA" id="ARBA00022679"/>
    </source>
</evidence>
<reference evidence="6" key="1">
    <citation type="submission" date="2022-11" db="UniProtKB">
        <authorList>
            <consortium name="WormBaseParasite"/>
        </authorList>
    </citation>
    <scope>IDENTIFICATION</scope>
</reference>
<proteinExistence type="inferred from homology"/>
<protein>
    <submittedName>
        <fullName evidence="6">GT23 domain-containing protein</fullName>
    </submittedName>
</protein>
<accession>A0A914LLM9</accession>
<dbReference type="InterPro" id="IPR045573">
    <property type="entry name" value="Fut8_N_cat"/>
</dbReference>
<evidence type="ECO:0000259" key="4">
    <source>
        <dbReference type="PROSITE" id="PS51659"/>
    </source>
</evidence>
<keyword evidence="1 3" id="KW-0328">Glycosyltransferase</keyword>
<keyword evidence="5" id="KW-1185">Reference proteome</keyword>
<organism evidence="5 6">
    <name type="scientific">Meloidogyne incognita</name>
    <name type="common">Southern root-knot nematode worm</name>
    <name type="synonym">Oxyuris incognita</name>
    <dbReference type="NCBI Taxonomy" id="6306"/>
    <lineage>
        <taxon>Eukaryota</taxon>
        <taxon>Metazoa</taxon>
        <taxon>Ecdysozoa</taxon>
        <taxon>Nematoda</taxon>
        <taxon>Chromadorea</taxon>
        <taxon>Rhabditida</taxon>
        <taxon>Tylenchina</taxon>
        <taxon>Tylenchomorpha</taxon>
        <taxon>Tylenchoidea</taxon>
        <taxon>Meloidogynidae</taxon>
        <taxon>Meloidogyninae</taxon>
        <taxon>Meloidogyne</taxon>
        <taxon>Meloidogyne incognita group</taxon>
    </lineage>
</organism>
<comment type="similarity">
    <text evidence="3">Belongs to the glycosyltransferase 23 family.</text>
</comment>
<dbReference type="PROSITE" id="PS51659">
    <property type="entry name" value="GT23"/>
    <property type="match status" value="1"/>
</dbReference>
<dbReference type="PANTHER" id="PTHR13132:SF29">
    <property type="entry name" value="ALPHA-(1,6)-FUCOSYLTRANSFERASE"/>
    <property type="match status" value="1"/>
</dbReference>
<keyword evidence="2 3" id="KW-0808">Transferase</keyword>
<evidence type="ECO:0000313" key="6">
    <source>
        <dbReference type="WBParaSite" id="Minc3s00636g15431"/>
    </source>
</evidence>
<sequence length="468" mass="55142">MPRINSNFTTSKEAFSQMTLIQKQIYLKKLFGYDTLMNVERKQLIERQIISYLSTERRLYIKQNNEQKLTVLSEKIQSAINFLQNPTNCSNASIIVCPMDGPDWGFGFLIHQICYCFLFSIVSGRTLILNNENAKLYKFNVKWNELFMPITNCNYAEHAMPFQPLKEYIDKNDTDRILVFRPREKVVKRGFDVSPTELKTFLLKYHSNPTLWFRGQLIKYIWKENELTLNATNQSVSRIPFECGPVVGIHVRRTDKISEAKFFNLEEYMTWIDFWFDVVWGHNHSESIHPNCTNRRMLFIASDLPILKDIVEETKNKWGDRYEVYHGIFNTQNDSKEAFTEILAVFRILAKCQFIVCTFSSNACQLVYELMQEYQGDAVENIHSLDYIYEMNKELEATTEYKPPQEHPIMPEELWAEKGDVIEALSPIHQDGFIRAKNYRLKKVGSFPMYLLKKHLKFENFSIFANIQ</sequence>
<evidence type="ECO:0000256" key="3">
    <source>
        <dbReference type="PROSITE-ProRule" id="PRU00992"/>
    </source>
</evidence>
<dbReference type="GO" id="GO:0006487">
    <property type="term" value="P:protein N-linked glycosylation"/>
    <property type="evidence" value="ECO:0007669"/>
    <property type="project" value="TreeGrafter"/>
</dbReference>